<gene>
    <name evidence="1" type="ORF">HPB47_018768</name>
</gene>
<protein>
    <submittedName>
        <fullName evidence="1">Uncharacterized protein</fullName>
    </submittedName>
</protein>
<comment type="caution">
    <text evidence="1">The sequence shown here is derived from an EMBL/GenBank/DDBJ whole genome shotgun (WGS) entry which is preliminary data.</text>
</comment>
<keyword evidence="2" id="KW-1185">Reference proteome</keyword>
<name>A0AC60QMF2_IXOPE</name>
<dbReference type="EMBL" id="JABSTQ010008050">
    <property type="protein sequence ID" value="KAG0434950.1"/>
    <property type="molecule type" value="Genomic_DNA"/>
</dbReference>
<organism evidence="1 2">
    <name type="scientific">Ixodes persulcatus</name>
    <name type="common">Taiga tick</name>
    <dbReference type="NCBI Taxonomy" id="34615"/>
    <lineage>
        <taxon>Eukaryota</taxon>
        <taxon>Metazoa</taxon>
        <taxon>Ecdysozoa</taxon>
        <taxon>Arthropoda</taxon>
        <taxon>Chelicerata</taxon>
        <taxon>Arachnida</taxon>
        <taxon>Acari</taxon>
        <taxon>Parasitiformes</taxon>
        <taxon>Ixodida</taxon>
        <taxon>Ixodoidea</taxon>
        <taxon>Ixodidae</taxon>
        <taxon>Ixodinae</taxon>
        <taxon>Ixodes</taxon>
    </lineage>
</organism>
<reference evidence="1 2" key="1">
    <citation type="journal article" date="2020" name="Cell">
        <title>Large-Scale Comparative Analyses of Tick Genomes Elucidate Their Genetic Diversity and Vector Capacities.</title>
        <authorList>
            <consortium name="Tick Genome and Microbiome Consortium (TIGMIC)"/>
            <person name="Jia N."/>
            <person name="Wang J."/>
            <person name="Shi W."/>
            <person name="Du L."/>
            <person name="Sun Y."/>
            <person name="Zhan W."/>
            <person name="Jiang J.F."/>
            <person name="Wang Q."/>
            <person name="Zhang B."/>
            <person name="Ji P."/>
            <person name="Bell-Sakyi L."/>
            <person name="Cui X.M."/>
            <person name="Yuan T.T."/>
            <person name="Jiang B.G."/>
            <person name="Yang W.F."/>
            <person name="Lam T.T."/>
            <person name="Chang Q.C."/>
            <person name="Ding S.J."/>
            <person name="Wang X.J."/>
            <person name="Zhu J.G."/>
            <person name="Ruan X.D."/>
            <person name="Zhao L."/>
            <person name="Wei J.T."/>
            <person name="Ye R.Z."/>
            <person name="Que T.C."/>
            <person name="Du C.H."/>
            <person name="Zhou Y.H."/>
            <person name="Cheng J.X."/>
            <person name="Dai P.F."/>
            <person name="Guo W.B."/>
            <person name="Han X.H."/>
            <person name="Huang E.J."/>
            <person name="Li L.F."/>
            <person name="Wei W."/>
            <person name="Gao Y.C."/>
            <person name="Liu J.Z."/>
            <person name="Shao H.Z."/>
            <person name="Wang X."/>
            <person name="Wang C.C."/>
            <person name="Yang T.C."/>
            <person name="Huo Q.B."/>
            <person name="Li W."/>
            <person name="Chen H.Y."/>
            <person name="Chen S.E."/>
            <person name="Zhou L.G."/>
            <person name="Ni X.B."/>
            <person name="Tian J.H."/>
            <person name="Sheng Y."/>
            <person name="Liu T."/>
            <person name="Pan Y.S."/>
            <person name="Xia L.Y."/>
            <person name="Li J."/>
            <person name="Zhao F."/>
            <person name="Cao W.C."/>
        </authorList>
    </citation>
    <scope>NUCLEOTIDE SEQUENCE [LARGE SCALE GENOMIC DNA]</scope>
    <source>
        <strain evidence="1">Iper-2018</strain>
    </source>
</reference>
<accession>A0AC60QMF2</accession>
<sequence length="145" mass="15146">MDDAEAEEAVGGSPPAGLTRTEPSGASKPDDDGDLDAATPSQDSEARVQVQVMAGEGTKEQLDDQQAYRERGAEATTEGHAGHDNSNGEADDSRDVDMDSSLSGKRPAVAPDPAGGTATHVTAPKKIRAAKPRFSTEDRRKEDSL</sequence>
<evidence type="ECO:0000313" key="1">
    <source>
        <dbReference type="EMBL" id="KAG0434950.1"/>
    </source>
</evidence>
<evidence type="ECO:0000313" key="2">
    <source>
        <dbReference type="Proteomes" id="UP000805193"/>
    </source>
</evidence>
<dbReference type="Proteomes" id="UP000805193">
    <property type="component" value="Unassembled WGS sequence"/>
</dbReference>
<proteinExistence type="predicted"/>